<evidence type="ECO:0000313" key="8">
    <source>
        <dbReference type="Proteomes" id="UP000282926"/>
    </source>
</evidence>
<keyword evidence="3" id="KW-0285">Flavoprotein</keyword>
<evidence type="ECO:0000256" key="1">
    <source>
        <dbReference type="ARBA" id="ARBA00001974"/>
    </source>
</evidence>
<dbReference type="Gene3D" id="1.20.140.10">
    <property type="entry name" value="Butyryl-CoA Dehydrogenase, subunit A, domain 3"/>
    <property type="match status" value="1"/>
</dbReference>
<dbReference type="InterPro" id="IPR037069">
    <property type="entry name" value="AcylCoA_DH/ox_N_sf"/>
</dbReference>
<dbReference type="InterPro" id="IPR036250">
    <property type="entry name" value="AcylCo_DH-like_C"/>
</dbReference>
<evidence type="ECO:0000256" key="2">
    <source>
        <dbReference type="ARBA" id="ARBA00009347"/>
    </source>
</evidence>
<evidence type="ECO:0000256" key="3">
    <source>
        <dbReference type="ARBA" id="ARBA00022630"/>
    </source>
</evidence>
<dbReference type="PROSITE" id="PS00073">
    <property type="entry name" value="ACYL_COA_DH_2"/>
    <property type="match status" value="1"/>
</dbReference>
<proteinExistence type="inferred from homology"/>
<feature type="domain" description="Acyl-CoA dehydrogenase/oxidase C-terminal" evidence="5">
    <location>
        <begin position="219"/>
        <end position="325"/>
    </location>
</feature>
<dbReference type="InterPro" id="IPR006089">
    <property type="entry name" value="Acyl-CoA_DH_CS"/>
</dbReference>
<dbReference type="InterPro" id="IPR009100">
    <property type="entry name" value="AcylCoA_DH/oxidase_NM_dom_sf"/>
</dbReference>
<dbReference type="Pfam" id="PF00441">
    <property type="entry name" value="Acyl-CoA_dh_1"/>
    <property type="match status" value="1"/>
</dbReference>
<evidence type="ECO:0000259" key="6">
    <source>
        <dbReference type="Pfam" id="PF02771"/>
    </source>
</evidence>
<keyword evidence="4" id="KW-0274">FAD</keyword>
<organism evidence="7 8">
    <name type="scientific">Lujinxingia sediminis</name>
    <dbReference type="NCBI Taxonomy" id="2480984"/>
    <lineage>
        <taxon>Bacteria</taxon>
        <taxon>Deltaproteobacteria</taxon>
        <taxon>Bradymonadales</taxon>
        <taxon>Lujinxingiaceae</taxon>
        <taxon>Lujinxingia</taxon>
    </lineage>
</organism>
<sequence length="337" mass="35938">MRAQERLILPHPCSRVVMNFEITEDQQILRQTVRRFAEESLATDAALRDHAPKSAWPTSLADLGLWSLAVPEAQGGAGFDLLTGALAIEELAARDAAVACAVALTNAVVVPALAAGQHPLRDAVAAGTSLVGLSWQAESAGGVSGTIQTAAAGATHRVSRELDGGSARWVLSELGGEACSETIGLRALSNAPESTISKTDLLLDDVALDREAYIRTGALLAAVGVGIAAGALRLALTYADERHQFKRPLHGFQAIQFKLATMATEVEAARQLTHRACLTASPRDSRLALCLARECAFNVADEALQIHGGYGYTREYPVERHFRDAVQLSTLDLWELR</sequence>
<dbReference type="InterPro" id="IPR013786">
    <property type="entry name" value="AcylCoA_DH/ox_N"/>
</dbReference>
<dbReference type="PANTHER" id="PTHR43884">
    <property type="entry name" value="ACYL-COA DEHYDROGENASE"/>
    <property type="match status" value="1"/>
</dbReference>
<dbReference type="PANTHER" id="PTHR43884:SF12">
    <property type="entry name" value="ISOVALERYL-COA DEHYDROGENASE, MITOCHONDRIAL-RELATED"/>
    <property type="match status" value="1"/>
</dbReference>
<comment type="cofactor">
    <cofactor evidence="1">
        <name>FAD</name>
        <dbReference type="ChEBI" id="CHEBI:57692"/>
    </cofactor>
</comment>
<feature type="domain" description="Acyl-CoA dehydrogenase/oxidase N-terminal" evidence="6">
    <location>
        <begin position="23"/>
        <end position="115"/>
    </location>
</feature>
<reference evidence="7 8" key="1">
    <citation type="submission" date="2019-01" db="EMBL/GenBank/DDBJ databases">
        <title>Lujinxingia litoralis gen. nov., sp. nov. and Lujinxingia sediminis gen. nov., sp. nov., new members in the order Bradymonadales, isolated from coastal sediment.</title>
        <authorList>
            <person name="Li C.-M."/>
        </authorList>
    </citation>
    <scope>NUCLEOTIDE SEQUENCE [LARGE SCALE GENOMIC DNA]</scope>
    <source>
        <strain evidence="7 8">SEH01</strain>
    </source>
</reference>
<evidence type="ECO:0008006" key="9">
    <source>
        <dbReference type="Google" id="ProtNLM"/>
    </source>
</evidence>
<accession>A0ABY0CYC6</accession>
<evidence type="ECO:0000256" key="4">
    <source>
        <dbReference type="ARBA" id="ARBA00022827"/>
    </source>
</evidence>
<comment type="similarity">
    <text evidence="2">Belongs to the acyl-CoA dehydrogenase family.</text>
</comment>
<protein>
    <recommendedName>
        <fullName evidence="9">Acyl-CoA dehydrogenase</fullName>
    </recommendedName>
</protein>
<dbReference type="Proteomes" id="UP000282926">
    <property type="component" value="Unassembled WGS sequence"/>
</dbReference>
<dbReference type="InterPro" id="IPR009075">
    <property type="entry name" value="AcylCo_DH/oxidase_C"/>
</dbReference>
<dbReference type="SUPFAM" id="SSF56645">
    <property type="entry name" value="Acyl-CoA dehydrogenase NM domain-like"/>
    <property type="match status" value="1"/>
</dbReference>
<keyword evidence="8" id="KW-1185">Reference proteome</keyword>
<evidence type="ECO:0000313" key="7">
    <source>
        <dbReference type="EMBL" id="RVU48673.1"/>
    </source>
</evidence>
<dbReference type="SUPFAM" id="SSF47203">
    <property type="entry name" value="Acyl-CoA dehydrogenase C-terminal domain-like"/>
    <property type="match status" value="1"/>
</dbReference>
<evidence type="ECO:0000259" key="5">
    <source>
        <dbReference type="Pfam" id="PF00441"/>
    </source>
</evidence>
<name>A0ABY0CYC6_9DELT</name>
<dbReference type="Gene3D" id="1.10.540.10">
    <property type="entry name" value="Acyl-CoA dehydrogenase/oxidase, N-terminal domain"/>
    <property type="match status" value="1"/>
</dbReference>
<gene>
    <name evidence="7" type="ORF">EA187_04375</name>
</gene>
<dbReference type="EMBL" id="SADD01000001">
    <property type="protein sequence ID" value="RVU48673.1"/>
    <property type="molecule type" value="Genomic_DNA"/>
</dbReference>
<comment type="caution">
    <text evidence="7">The sequence shown here is derived from an EMBL/GenBank/DDBJ whole genome shotgun (WGS) entry which is preliminary data.</text>
</comment>
<dbReference type="Pfam" id="PF02771">
    <property type="entry name" value="Acyl-CoA_dh_N"/>
    <property type="match status" value="1"/>
</dbReference>